<gene>
    <name evidence="1" type="ORF">CTRU02_208485</name>
</gene>
<evidence type="ECO:0000313" key="1">
    <source>
        <dbReference type="EMBL" id="KAL0936270.1"/>
    </source>
</evidence>
<reference evidence="1 2" key="1">
    <citation type="journal article" date="2020" name="Phytopathology">
        <title>Genome Sequence Resources of Colletotrichum truncatum, C. plurivorum, C. musicola, and C. sojae: Four Species Pathogenic to Soybean (Glycine max).</title>
        <authorList>
            <person name="Rogerio F."/>
            <person name="Boufleur T.R."/>
            <person name="Ciampi-Guillardi M."/>
            <person name="Sukno S.A."/>
            <person name="Thon M.R."/>
            <person name="Massola Junior N.S."/>
            <person name="Baroncelli R."/>
        </authorList>
    </citation>
    <scope>NUCLEOTIDE SEQUENCE [LARGE SCALE GENOMIC DNA]</scope>
    <source>
        <strain evidence="1 2">CMES1059</strain>
    </source>
</reference>
<name>A0ACC3YWF4_COLTU</name>
<proteinExistence type="predicted"/>
<sequence>MASDQERQDSLVITTCIFTAIATIVVMARTFVRAVLIRKPGLDDYTMIVAMAFSLGYLVEVFVGKANHIGFSSDTLSIENMVSLLKNTLAIQVTYYVCVSTIKISILCMYLRFAVTRTFNVLCLYTIGFHVIFFIICIVVTLAQCQPLHRMWDLTKTVQGHCINTTAFFYFTSGFNIITDIWILVLPIKTLMGILRPRKEKIALTIIFGVGAFATITSIVRLHTIYTYTLAEDPFRESILVNIWSILEINIGIICASVPALKPLFTPKALREATSRKKRTGYQYHSQERSGFNSNTSENGGAGDQPYAMDHLGGQGGSKTVTRSTSRVSGSEDSILRE</sequence>
<accession>A0ACC3YWF4</accession>
<dbReference type="EMBL" id="VUJX02000005">
    <property type="protein sequence ID" value="KAL0936270.1"/>
    <property type="molecule type" value="Genomic_DNA"/>
</dbReference>
<evidence type="ECO:0000313" key="2">
    <source>
        <dbReference type="Proteomes" id="UP000805649"/>
    </source>
</evidence>
<protein>
    <submittedName>
        <fullName evidence="1">Integral membrane protein</fullName>
    </submittedName>
</protein>
<keyword evidence="2" id="KW-1185">Reference proteome</keyword>
<comment type="caution">
    <text evidence="1">The sequence shown here is derived from an EMBL/GenBank/DDBJ whole genome shotgun (WGS) entry which is preliminary data.</text>
</comment>
<organism evidence="1 2">
    <name type="scientific">Colletotrichum truncatum</name>
    <name type="common">Anthracnose fungus</name>
    <name type="synonym">Colletotrichum capsici</name>
    <dbReference type="NCBI Taxonomy" id="5467"/>
    <lineage>
        <taxon>Eukaryota</taxon>
        <taxon>Fungi</taxon>
        <taxon>Dikarya</taxon>
        <taxon>Ascomycota</taxon>
        <taxon>Pezizomycotina</taxon>
        <taxon>Sordariomycetes</taxon>
        <taxon>Hypocreomycetidae</taxon>
        <taxon>Glomerellales</taxon>
        <taxon>Glomerellaceae</taxon>
        <taxon>Colletotrichum</taxon>
        <taxon>Colletotrichum truncatum species complex</taxon>
    </lineage>
</organism>
<dbReference type="Proteomes" id="UP000805649">
    <property type="component" value="Unassembled WGS sequence"/>
</dbReference>